<sequence length="227" mass="25540">MRHAISKMHLDLSQLQLDVYFPAHTHPLTSCLSMLLITLVEIARWPTRWHPSFAPNRSVTCRTILCDHNATSSSTPSRSRSPLPRSRIDANVTRPISPHLEHHCRPVTITSATPTSFTRVVNVDRSLECNHSLSHRVSSKSLIDAGSSESFGTSVARLGDHLIDARPTLRTHHRPSVRSTDQPTKLTNLFRPISPPSFAPRDGFLDRLNRRPSTVLVLDRHRLIVIN</sequence>
<dbReference type="AlphaFoldDB" id="A0A2X0LW58"/>
<dbReference type="EMBL" id="FMWP01000060">
    <property type="protein sequence ID" value="SCZ95135.1"/>
    <property type="molecule type" value="Genomic_DNA"/>
</dbReference>
<evidence type="ECO:0000313" key="3">
    <source>
        <dbReference type="EMBL" id="SCZ95135.1"/>
    </source>
</evidence>
<evidence type="ECO:0000313" key="2">
    <source>
        <dbReference type="EMBL" id="SCZ95124.1"/>
    </source>
</evidence>
<evidence type="ECO:0000313" key="4">
    <source>
        <dbReference type="Proteomes" id="UP000249723"/>
    </source>
</evidence>
<gene>
    <name evidence="2" type="ORF">BZ3500_MVSOF-1268-A1-R1_CHR11-3G03620</name>
    <name evidence="3" type="ORF">BZ3500_MVSOF-1268-A1-R1_CHR11-3G03628</name>
</gene>
<reference evidence="2" key="1">
    <citation type="submission" date="2016-10" db="EMBL/GenBank/DDBJ databases">
        <authorList>
            <person name="Cai Z."/>
        </authorList>
    </citation>
    <scope>NUCLEOTIDE SEQUENCE [LARGE SCALE GENOMIC DNA]</scope>
</reference>
<accession>A0A2X0LW58</accession>
<dbReference type="EMBL" id="FMWP01000060">
    <property type="protein sequence ID" value="SCZ95124.1"/>
    <property type="molecule type" value="Genomic_DNA"/>
</dbReference>
<name>A0A2X0LW58_9BASI</name>
<dbReference type="Proteomes" id="UP000249723">
    <property type="component" value="Unassembled WGS sequence"/>
</dbReference>
<feature type="region of interest" description="Disordered" evidence="1">
    <location>
        <begin position="171"/>
        <end position="192"/>
    </location>
</feature>
<organism evidence="2 4">
    <name type="scientific">Microbotryum saponariae</name>
    <dbReference type="NCBI Taxonomy" id="289078"/>
    <lineage>
        <taxon>Eukaryota</taxon>
        <taxon>Fungi</taxon>
        <taxon>Dikarya</taxon>
        <taxon>Basidiomycota</taxon>
        <taxon>Pucciniomycotina</taxon>
        <taxon>Microbotryomycetes</taxon>
        <taxon>Microbotryales</taxon>
        <taxon>Microbotryaceae</taxon>
        <taxon>Microbotryum</taxon>
    </lineage>
</organism>
<proteinExistence type="predicted"/>
<reference evidence="4" key="2">
    <citation type="submission" date="2016-10" db="EMBL/GenBank/DDBJ databases">
        <authorList>
            <person name="Jeantristanb JTB J.-T."/>
            <person name="Ricardo R."/>
        </authorList>
    </citation>
    <scope>NUCLEOTIDE SEQUENCE [LARGE SCALE GENOMIC DNA]</scope>
</reference>
<protein>
    <submittedName>
        <fullName evidence="2">BZ3500_MvSof-1268-A1-R1_Chr11-3g03620 protein</fullName>
    </submittedName>
    <submittedName>
        <fullName evidence="3">BZ3500_MvSof-1268-A1-R1_Chr11-3g03628 protein</fullName>
    </submittedName>
</protein>
<evidence type="ECO:0000256" key="1">
    <source>
        <dbReference type="SAM" id="MobiDB-lite"/>
    </source>
</evidence>
<feature type="compositionally biased region" description="Polar residues" evidence="1">
    <location>
        <begin position="177"/>
        <end position="187"/>
    </location>
</feature>
<keyword evidence="4" id="KW-1185">Reference proteome</keyword>